<evidence type="ECO:0000259" key="2">
    <source>
        <dbReference type="PROSITE" id="PS50995"/>
    </source>
</evidence>
<comment type="caution">
    <text evidence="3">The sequence shown here is derived from an EMBL/GenBank/DDBJ whole genome shotgun (WGS) entry which is preliminary data.</text>
</comment>
<dbReference type="InterPro" id="IPR036388">
    <property type="entry name" value="WH-like_DNA-bd_sf"/>
</dbReference>
<dbReference type="SMART" id="SM00347">
    <property type="entry name" value="HTH_MARR"/>
    <property type="match status" value="1"/>
</dbReference>
<dbReference type="PANTHER" id="PTHR33164:SF99">
    <property type="entry name" value="MARR FAMILY REGULATORY PROTEIN"/>
    <property type="match status" value="1"/>
</dbReference>
<dbReference type="Gene3D" id="1.10.10.10">
    <property type="entry name" value="Winged helix-like DNA-binding domain superfamily/Winged helix DNA-binding domain"/>
    <property type="match status" value="1"/>
</dbReference>
<dbReference type="PROSITE" id="PS50995">
    <property type="entry name" value="HTH_MARR_2"/>
    <property type="match status" value="1"/>
</dbReference>
<keyword evidence="4" id="KW-1185">Reference proteome</keyword>
<evidence type="ECO:0000256" key="1">
    <source>
        <dbReference type="ARBA" id="ARBA00023125"/>
    </source>
</evidence>
<dbReference type="Pfam" id="PF01047">
    <property type="entry name" value="MarR"/>
    <property type="match status" value="1"/>
</dbReference>
<dbReference type="EMBL" id="JAUBDI010000004">
    <property type="protein sequence ID" value="MDW0112963.1"/>
    <property type="molecule type" value="Genomic_DNA"/>
</dbReference>
<accession>A0ABU4G7K1</accession>
<feature type="domain" description="HTH marR-type" evidence="2">
    <location>
        <begin position="1"/>
        <end position="130"/>
    </location>
</feature>
<proteinExistence type="predicted"/>
<reference evidence="3 4" key="1">
    <citation type="submission" date="2023-06" db="EMBL/GenBank/DDBJ databases">
        <title>Sporosarcina sp. nov., isolated from Korean traditional fermented seafood 'Jeotgal'.</title>
        <authorList>
            <person name="Yang A.I."/>
            <person name="Shin N.-R."/>
        </authorList>
    </citation>
    <scope>NUCLEOTIDE SEQUENCE [LARGE SCALE GENOMIC DNA]</scope>
    <source>
        <strain evidence="3 4">KCTC13119</strain>
    </source>
</reference>
<name>A0ABU4G7K1_9BACL</name>
<dbReference type="Proteomes" id="UP001282284">
    <property type="component" value="Unassembled WGS sequence"/>
</dbReference>
<dbReference type="PANTHER" id="PTHR33164">
    <property type="entry name" value="TRANSCRIPTIONAL REGULATOR, MARR FAMILY"/>
    <property type="match status" value="1"/>
</dbReference>
<dbReference type="InterPro" id="IPR000835">
    <property type="entry name" value="HTH_MarR-typ"/>
</dbReference>
<evidence type="ECO:0000313" key="3">
    <source>
        <dbReference type="EMBL" id="MDW0112963.1"/>
    </source>
</evidence>
<sequence length="135" mass="16064">MEKELRYISGIIKQQGRKILSNYSITPPQFVALQWLFEHGDMTIGDLSNKMYLAFSTTTDLVDRMENNKLVKRVRDEQDRRVVRIHLLDEGERIIEEVIDKRRKYLGSVLDDFSEEEITQFLQLMTRLHEEMSKD</sequence>
<dbReference type="PRINTS" id="PR00598">
    <property type="entry name" value="HTHMARR"/>
</dbReference>
<dbReference type="SUPFAM" id="SSF46785">
    <property type="entry name" value="Winged helix' DNA-binding domain"/>
    <property type="match status" value="1"/>
</dbReference>
<keyword evidence="1" id="KW-0238">DNA-binding</keyword>
<dbReference type="InterPro" id="IPR036390">
    <property type="entry name" value="WH_DNA-bd_sf"/>
</dbReference>
<organism evidence="3 4">
    <name type="scientific">Sporosarcina saromensis</name>
    <dbReference type="NCBI Taxonomy" id="359365"/>
    <lineage>
        <taxon>Bacteria</taxon>
        <taxon>Bacillati</taxon>
        <taxon>Bacillota</taxon>
        <taxon>Bacilli</taxon>
        <taxon>Bacillales</taxon>
        <taxon>Caryophanaceae</taxon>
        <taxon>Sporosarcina</taxon>
    </lineage>
</organism>
<dbReference type="RefSeq" id="WP_317943023.1">
    <property type="nucleotide sequence ID" value="NZ_JAUBDI010000004.1"/>
</dbReference>
<protein>
    <submittedName>
        <fullName evidence="3">MarR family transcriptional regulator</fullName>
    </submittedName>
</protein>
<evidence type="ECO:0000313" key="4">
    <source>
        <dbReference type="Proteomes" id="UP001282284"/>
    </source>
</evidence>
<gene>
    <name evidence="3" type="ORF">QT711_07175</name>
</gene>
<dbReference type="InterPro" id="IPR039422">
    <property type="entry name" value="MarR/SlyA-like"/>
</dbReference>